<keyword evidence="1" id="KW-0812">Transmembrane</keyword>
<name>A0A6G0Y551_APHCR</name>
<comment type="caution">
    <text evidence="2">The sequence shown here is derived from an EMBL/GenBank/DDBJ whole genome shotgun (WGS) entry which is preliminary data.</text>
</comment>
<keyword evidence="1" id="KW-0472">Membrane</keyword>
<proteinExistence type="predicted"/>
<organism evidence="2 3">
    <name type="scientific">Aphis craccivora</name>
    <name type="common">Cowpea aphid</name>
    <dbReference type="NCBI Taxonomy" id="307492"/>
    <lineage>
        <taxon>Eukaryota</taxon>
        <taxon>Metazoa</taxon>
        <taxon>Ecdysozoa</taxon>
        <taxon>Arthropoda</taxon>
        <taxon>Hexapoda</taxon>
        <taxon>Insecta</taxon>
        <taxon>Pterygota</taxon>
        <taxon>Neoptera</taxon>
        <taxon>Paraneoptera</taxon>
        <taxon>Hemiptera</taxon>
        <taxon>Sternorrhyncha</taxon>
        <taxon>Aphidomorpha</taxon>
        <taxon>Aphidoidea</taxon>
        <taxon>Aphididae</taxon>
        <taxon>Aphidini</taxon>
        <taxon>Aphis</taxon>
        <taxon>Aphis</taxon>
    </lineage>
</organism>
<sequence length="100" mass="11355">IESWAALVIGRVVTGTEGAFGWAILVFCAFIREVIFAAFDAPWNMVTLISCVSVVLTFMTLWGTTTGFMRFLDDDNGVEERRDLLCYYIELIVDIKKDYN</sequence>
<dbReference type="AlphaFoldDB" id="A0A6G0Y551"/>
<evidence type="ECO:0000313" key="2">
    <source>
        <dbReference type="EMBL" id="KAF0749247.1"/>
    </source>
</evidence>
<gene>
    <name evidence="2" type="ORF">FWK35_00033882</name>
</gene>
<reference evidence="2 3" key="1">
    <citation type="submission" date="2019-08" db="EMBL/GenBank/DDBJ databases">
        <title>Whole genome of Aphis craccivora.</title>
        <authorList>
            <person name="Voronova N.V."/>
            <person name="Shulinski R.S."/>
            <person name="Bandarenka Y.V."/>
            <person name="Zhorov D.G."/>
            <person name="Warner D."/>
        </authorList>
    </citation>
    <scope>NUCLEOTIDE SEQUENCE [LARGE SCALE GENOMIC DNA]</scope>
    <source>
        <strain evidence="2">180601</strain>
        <tissue evidence="2">Whole Body</tissue>
    </source>
</reference>
<dbReference type="Proteomes" id="UP000478052">
    <property type="component" value="Unassembled WGS sequence"/>
</dbReference>
<keyword evidence="1" id="KW-1133">Transmembrane helix</keyword>
<feature type="non-terminal residue" evidence="2">
    <location>
        <position position="1"/>
    </location>
</feature>
<keyword evidence="3" id="KW-1185">Reference proteome</keyword>
<evidence type="ECO:0000313" key="3">
    <source>
        <dbReference type="Proteomes" id="UP000478052"/>
    </source>
</evidence>
<feature type="transmembrane region" description="Helical" evidence="1">
    <location>
        <begin position="46"/>
        <end position="64"/>
    </location>
</feature>
<protein>
    <submittedName>
        <fullName evidence="2">Uncharacterized protein</fullName>
    </submittedName>
</protein>
<evidence type="ECO:0000256" key="1">
    <source>
        <dbReference type="SAM" id="Phobius"/>
    </source>
</evidence>
<dbReference type="EMBL" id="VUJU01006171">
    <property type="protein sequence ID" value="KAF0749247.1"/>
    <property type="molecule type" value="Genomic_DNA"/>
</dbReference>
<accession>A0A6G0Y551</accession>